<gene>
    <name evidence="2" type="ORF">AVEN_113265_1</name>
</gene>
<comment type="caution">
    <text evidence="2">The sequence shown here is derived from an EMBL/GenBank/DDBJ whole genome shotgun (WGS) entry which is preliminary data.</text>
</comment>
<evidence type="ECO:0000256" key="1">
    <source>
        <dbReference type="SAM" id="MobiDB-lite"/>
    </source>
</evidence>
<keyword evidence="3" id="KW-1185">Reference proteome</keyword>
<dbReference type="Proteomes" id="UP000499080">
    <property type="component" value="Unassembled WGS sequence"/>
</dbReference>
<dbReference type="EMBL" id="BGPR01004127">
    <property type="protein sequence ID" value="GBM96240.1"/>
    <property type="molecule type" value="Genomic_DNA"/>
</dbReference>
<accession>A0A4Y2K1J9</accession>
<dbReference type="AlphaFoldDB" id="A0A4Y2K1J9"/>
<sequence length="102" mass="11673">MKLLQKRHSNAPSIQLKTIFVKSANPVQQSPSEKSESTRQKRPVSFPLHAQNTLHPSFSLDDPPRIQIILNDREALLRRVEETSREQNTASLRAKIKIFSES</sequence>
<evidence type="ECO:0000313" key="3">
    <source>
        <dbReference type="Proteomes" id="UP000499080"/>
    </source>
</evidence>
<name>A0A4Y2K1J9_ARAVE</name>
<protein>
    <submittedName>
        <fullName evidence="2">Uncharacterized protein</fullName>
    </submittedName>
</protein>
<reference evidence="2 3" key="1">
    <citation type="journal article" date="2019" name="Sci. Rep.">
        <title>Orb-weaving spider Araneus ventricosus genome elucidates the spidroin gene catalogue.</title>
        <authorList>
            <person name="Kono N."/>
            <person name="Nakamura H."/>
            <person name="Ohtoshi R."/>
            <person name="Moran D.A.P."/>
            <person name="Shinohara A."/>
            <person name="Yoshida Y."/>
            <person name="Fujiwara M."/>
            <person name="Mori M."/>
            <person name="Tomita M."/>
            <person name="Arakawa K."/>
        </authorList>
    </citation>
    <scope>NUCLEOTIDE SEQUENCE [LARGE SCALE GENOMIC DNA]</scope>
</reference>
<proteinExistence type="predicted"/>
<organism evidence="2 3">
    <name type="scientific">Araneus ventricosus</name>
    <name type="common">Orbweaver spider</name>
    <name type="synonym">Epeira ventricosa</name>
    <dbReference type="NCBI Taxonomy" id="182803"/>
    <lineage>
        <taxon>Eukaryota</taxon>
        <taxon>Metazoa</taxon>
        <taxon>Ecdysozoa</taxon>
        <taxon>Arthropoda</taxon>
        <taxon>Chelicerata</taxon>
        <taxon>Arachnida</taxon>
        <taxon>Araneae</taxon>
        <taxon>Araneomorphae</taxon>
        <taxon>Entelegynae</taxon>
        <taxon>Araneoidea</taxon>
        <taxon>Araneidae</taxon>
        <taxon>Araneus</taxon>
    </lineage>
</organism>
<feature type="region of interest" description="Disordered" evidence="1">
    <location>
        <begin position="22"/>
        <end position="62"/>
    </location>
</feature>
<evidence type="ECO:0000313" key="2">
    <source>
        <dbReference type="EMBL" id="GBM96240.1"/>
    </source>
</evidence>